<proteinExistence type="predicted"/>
<comment type="caution">
    <text evidence="1">The sequence shown here is derived from an EMBL/GenBank/DDBJ whole genome shotgun (WGS) entry which is preliminary data.</text>
</comment>
<dbReference type="Proteomes" id="UP000004095">
    <property type="component" value="Unassembled WGS sequence"/>
</dbReference>
<reference evidence="1 2" key="1">
    <citation type="submission" date="2007-01" db="EMBL/GenBank/DDBJ databases">
        <authorList>
            <person name="Haygood M."/>
            <person name="Podell S."/>
            <person name="Anderson C."/>
            <person name="Hopkinson B."/>
            <person name="Roe K."/>
            <person name="Barbeau K."/>
            <person name="Gaasterland T."/>
            <person name="Ferriera S."/>
            <person name="Johnson J."/>
            <person name="Kravitz S."/>
            <person name="Beeson K."/>
            <person name="Sutton G."/>
            <person name="Rogers Y.-H."/>
            <person name="Friedman R."/>
            <person name="Frazier M."/>
            <person name="Venter J.C."/>
        </authorList>
    </citation>
    <scope>NUCLEOTIDE SEQUENCE [LARGE SCALE GENOMIC DNA]</scope>
    <source>
        <strain evidence="1 2">ATCC 23134</strain>
    </source>
</reference>
<dbReference type="EMBL" id="AAWS01000001">
    <property type="protein sequence ID" value="EAY31801.1"/>
    <property type="molecule type" value="Genomic_DNA"/>
</dbReference>
<protein>
    <submittedName>
        <fullName evidence="1">Uncharacterized protein</fullName>
    </submittedName>
</protein>
<keyword evidence="2" id="KW-1185">Reference proteome</keyword>
<sequence>MACFALALVVGMTSCGGKKVSAKTKKLMNKRWVYDAEATRAEAGKAINKSTGIKNASDVTNLKGDVKKIGNFLMNHTLQIYKSKKGKLAWQRTKGKGVLSSKVRGFFKWKDKEENEMVLLGYNGKGKDATFKIETLTDGKLVLLNEIGAKKIYNRK</sequence>
<accession>A1ZBZ9</accession>
<gene>
    <name evidence="1" type="ORF">M23134_01830</name>
</gene>
<evidence type="ECO:0000313" key="2">
    <source>
        <dbReference type="Proteomes" id="UP000004095"/>
    </source>
</evidence>
<organism evidence="1 2">
    <name type="scientific">Microscilla marina ATCC 23134</name>
    <dbReference type="NCBI Taxonomy" id="313606"/>
    <lineage>
        <taxon>Bacteria</taxon>
        <taxon>Pseudomonadati</taxon>
        <taxon>Bacteroidota</taxon>
        <taxon>Cytophagia</taxon>
        <taxon>Cytophagales</taxon>
        <taxon>Microscillaceae</taxon>
        <taxon>Microscilla</taxon>
    </lineage>
</organism>
<evidence type="ECO:0000313" key="1">
    <source>
        <dbReference type="EMBL" id="EAY31801.1"/>
    </source>
</evidence>
<dbReference type="AlphaFoldDB" id="A1ZBZ9"/>
<name>A1ZBZ9_MICM2</name>